<keyword evidence="4" id="KW-1185">Reference proteome</keyword>
<protein>
    <submittedName>
        <fullName evidence="3">Uncharacterized protein</fullName>
    </submittedName>
</protein>
<accession>A0A812SXZ6</accession>
<sequence length="190" mass="20318">MARQAGAAKRRGKVIRCVFPDGREEVRFAALDLKGGSLDLLEVRIGDDEKVLLGKAKHISFGVVGAADADGNVVRIFDQAPNAGVLVQMTFSQGPGAARAWADFINQARQADASKLSKEAAEGGAPQLRDVVDKQEEQVQLLEALVQRKGEQLLQLQEHLEAGTGNDKDLVNKDGTTPLRLPRDLAGNAG</sequence>
<comment type="caution">
    <text evidence="3">The sequence shown here is derived from an EMBL/GenBank/DDBJ whole genome shotgun (WGS) entry which is preliminary data.</text>
</comment>
<dbReference type="AlphaFoldDB" id="A0A812SXZ6"/>
<dbReference type="Proteomes" id="UP000604046">
    <property type="component" value="Unassembled WGS sequence"/>
</dbReference>
<evidence type="ECO:0000256" key="2">
    <source>
        <dbReference type="SAM" id="MobiDB-lite"/>
    </source>
</evidence>
<keyword evidence="1" id="KW-0175">Coiled coil</keyword>
<evidence type="ECO:0000313" key="4">
    <source>
        <dbReference type="Proteomes" id="UP000604046"/>
    </source>
</evidence>
<dbReference type="EMBL" id="CAJNDS010002518">
    <property type="protein sequence ID" value="CAE7508749.1"/>
    <property type="molecule type" value="Genomic_DNA"/>
</dbReference>
<organism evidence="3 4">
    <name type="scientific">Symbiodinium natans</name>
    <dbReference type="NCBI Taxonomy" id="878477"/>
    <lineage>
        <taxon>Eukaryota</taxon>
        <taxon>Sar</taxon>
        <taxon>Alveolata</taxon>
        <taxon>Dinophyceae</taxon>
        <taxon>Suessiales</taxon>
        <taxon>Symbiodiniaceae</taxon>
        <taxon>Symbiodinium</taxon>
    </lineage>
</organism>
<evidence type="ECO:0000313" key="3">
    <source>
        <dbReference type="EMBL" id="CAE7508749.1"/>
    </source>
</evidence>
<dbReference type="OrthoDB" id="430435at2759"/>
<reference evidence="3" key="1">
    <citation type="submission" date="2021-02" db="EMBL/GenBank/DDBJ databases">
        <authorList>
            <person name="Dougan E. K."/>
            <person name="Rhodes N."/>
            <person name="Thang M."/>
            <person name="Chan C."/>
        </authorList>
    </citation>
    <scope>NUCLEOTIDE SEQUENCE</scope>
</reference>
<name>A0A812SXZ6_9DINO</name>
<feature type="coiled-coil region" evidence="1">
    <location>
        <begin position="125"/>
        <end position="152"/>
    </location>
</feature>
<evidence type="ECO:0000256" key="1">
    <source>
        <dbReference type="SAM" id="Coils"/>
    </source>
</evidence>
<gene>
    <name evidence="3" type="ORF">SNAT2548_LOCUS28493</name>
</gene>
<proteinExistence type="predicted"/>
<feature type="region of interest" description="Disordered" evidence="2">
    <location>
        <begin position="165"/>
        <end position="190"/>
    </location>
</feature>